<evidence type="ECO:0000256" key="12">
    <source>
        <dbReference type="ARBA" id="ARBA00023136"/>
    </source>
</evidence>
<evidence type="ECO:0000256" key="10">
    <source>
        <dbReference type="ARBA" id="ARBA00022927"/>
    </source>
</evidence>
<keyword evidence="7 14" id="KW-0812">Transmembrane</keyword>
<comment type="subcellular location">
    <subcellularLocation>
        <location evidence="2 14">Cell inner membrane</location>
        <topology evidence="2 14">Multi-pass membrane protein</topology>
    </subcellularLocation>
</comment>
<dbReference type="EMBL" id="SRXV01000002">
    <property type="protein sequence ID" value="TGY93104.1"/>
    <property type="molecule type" value="Genomic_DNA"/>
</dbReference>
<feature type="domain" description="Type II secretion system protein GspF" evidence="16">
    <location>
        <begin position="276"/>
        <end position="398"/>
    </location>
</feature>
<feature type="transmembrane region" description="Helical" evidence="15">
    <location>
        <begin position="380"/>
        <end position="400"/>
    </location>
</feature>
<keyword evidence="8" id="KW-0479">Metal-binding</keyword>
<keyword evidence="4 14" id="KW-0813">Transport</keyword>
<dbReference type="InterPro" id="IPR003004">
    <property type="entry name" value="GspF/PilC"/>
</dbReference>
<keyword evidence="9" id="KW-0106">Calcium</keyword>
<dbReference type="Gene3D" id="1.20.81.30">
    <property type="entry name" value="Type II secretion system (T2SS), domain F"/>
    <property type="match status" value="2"/>
</dbReference>
<evidence type="ECO:0000256" key="5">
    <source>
        <dbReference type="ARBA" id="ARBA00022475"/>
    </source>
</evidence>
<sequence>MPAFEYEALDPAGKRTKGLLSADSELAARRELRRRRLAPLKLARAGERRETSGLSLPRLGSPAGLKTADLMSITRQLSTLIDAGMPIEEAVGLVADQAETTRVRRTLMTVRGRVTEGERLSDAMAEHPESFPTVYRAMVSAGESSGGLGAVLERLAEYLEKSEALKRRVGVALIYPGVLGVLAILVVGVLMVFIVPRIAEQFTSLDVTLPLITRIMIALSQFLQAAWLWLLVGIAAAGLAASVLLRRPAVKAALDRTILRVPGLGGFVRKIESARFARTMSILIASGAVLPDALRAARRASANTRFQSLLAGVIEQVEQGRGLSDALRTTGWFPPLVVYMVASGERSGRIADMFARGAEHLEAEVDSAVGAGLSLLEPGIIIVMGGLVAGIVLSILLPILRLNTLAMGG</sequence>
<dbReference type="InterPro" id="IPR011850">
    <property type="entry name" value="T2SS_GspF"/>
</dbReference>
<comment type="caution">
    <text evidence="17">The sequence shown here is derived from an EMBL/GenBank/DDBJ whole genome shotgun (WGS) entry which is preliminary data.</text>
</comment>
<keyword evidence="11 15" id="KW-1133">Transmembrane helix</keyword>
<keyword evidence="18" id="KW-1185">Reference proteome</keyword>
<evidence type="ECO:0000256" key="2">
    <source>
        <dbReference type="ARBA" id="ARBA00004429"/>
    </source>
</evidence>
<keyword evidence="5" id="KW-1003">Cell membrane</keyword>
<evidence type="ECO:0000259" key="16">
    <source>
        <dbReference type="Pfam" id="PF00482"/>
    </source>
</evidence>
<name>A0A4S2HB08_9PROT</name>
<dbReference type="OrthoDB" id="9805682at2"/>
<dbReference type="GO" id="GO:0046872">
    <property type="term" value="F:metal ion binding"/>
    <property type="evidence" value="ECO:0007669"/>
    <property type="project" value="UniProtKB-KW"/>
</dbReference>
<feature type="domain" description="Type II secretion system protein GspF" evidence="16">
    <location>
        <begin position="74"/>
        <end position="196"/>
    </location>
</feature>
<dbReference type="Proteomes" id="UP000305451">
    <property type="component" value="Unassembled WGS sequence"/>
</dbReference>
<evidence type="ECO:0000256" key="1">
    <source>
        <dbReference type="ARBA" id="ARBA00002684"/>
    </source>
</evidence>
<dbReference type="PANTHER" id="PTHR30012:SF0">
    <property type="entry name" value="TYPE II SECRETION SYSTEM PROTEIN F-RELATED"/>
    <property type="match status" value="1"/>
</dbReference>
<dbReference type="InterPro" id="IPR018076">
    <property type="entry name" value="T2SS_GspF_dom"/>
</dbReference>
<accession>A0A4S2HB08</accession>
<evidence type="ECO:0000256" key="4">
    <source>
        <dbReference type="ARBA" id="ARBA00022448"/>
    </source>
</evidence>
<evidence type="ECO:0000256" key="11">
    <source>
        <dbReference type="ARBA" id="ARBA00022989"/>
    </source>
</evidence>
<dbReference type="GO" id="GO:0015627">
    <property type="term" value="C:type II protein secretion system complex"/>
    <property type="evidence" value="ECO:0007669"/>
    <property type="project" value="InterPro"/>
</dbReference>
<comment type="similarity">
    <text evidence="3 14">Belongs to the GSP F family.</text>
</comment>
<dbReference type="GO" id="GO:0015628">
    <property type="term" value="P:protein secretion by the type II secretion system"/>
    <property type="evidence" value="ECO:0007669"/>
    <property type="project" value="InterPro"/>
</dbReference>
<dbReference type="RefSeq" id="WP_135944821.1">
    <property type="nucleotide sequence ID" value="NZ_BMEI01000002.1"/>
</dbReference>
<dbReference type="Pfam" id="PF00482">
    <property type="entry name" value="T2SSF"/>
    <property type="match status" value="2"/>
</dbReference>
<evidence type="ECO:0000313" key="18">
    <source>
        <dbReference type="Proteomes" id="UP000305451"/>
    </source>
</evidence>
<dbReference type="GO" id="GO:0005886">
    <property type="term" value="C:plasma membrane"/>
    <property type="evidence" value="ECO:0007669"/>
    <property type="project" value="UniProtKB-SubCell"/>
</dbReference>
<dbReference type="PANTHER" id="PTHR30012">
    <property type="entry name" value="GENERAL SECRETION PATHWAY PROTEIN"/>
    <property type="match status" value="1"/>
</dbReference>
<protein>
    <recommendedName>
        <fullName evidence="13">General secretion pathway protein F</fullName>
    </recommendedName>
</protein>
<evidence type="ECO:0000313" key="17">
    <source>
        <dbReference type="EMBL" id="TGY93104.1"/>
    </source>
</evidence>
<dbReference type="PRINTS" id="PR00812">
    <property type="entry name" value="BCTERIALGSPF"/>
</dbReference>
<evidence type="ECO:0000256" key="15">
    <source>
        <dbReference type="SAM" id="Phobius"/>
    </source>
</evidence>
<reference evidence="17 18" key="1">
    <citation type="journal article" date="2013" name="Int. J. Syst. Evol. Microbiol.">
        <title>Marinicauda pacifica gen. nov., sp. nov., a prosthecate alphaproteobacterium of the family Hyphomonadaceae isolated from deep seawater.</title>
        <authorList>
            <person name="Zhang X.Y."/>
            <person name="Li G.W."/>
            <person name="Wang C.S."/>
            <person name="Zhang Y.J."/>
            <person name="Xu X.W."/>
            <person name="Li H."/>
            <person name="Liu A."/>
            <person name="Liu C."/>
            <person name="Xie B.B."/>
            <person name="Qin Q.L."/>
            <person name="Xu Z."/>
            <person name="Chen X.L."/>
            <person name="Zhou B.C."/>
            <person name="Zhang Y.Z."/>
        </authorList>
    </citation>
    <scope>NUCLEOTIDE SEQUENCE [LARGE SCALE GENOMIC DNA]</scope>
    <source>
        <strain evidence="17 18">P-1 km-3</strain>
    </source>
</reference>
<dbReference type="PROSITE" id="PS00874">
    <property type="entry name" value="T2SP_F"/>
    <property type="match status" value="1"/>
</dbReference>
<evidence type="ECO:0000256" key="8">
    <source>
        <dbReference type="ARBA" id="ARBA00022723"/>
    </source>
</evidence>
<evidence type="ECO:0000256" key="3">
    <source>
        <dbReference type="ARBA" id="ARBA00005745"/>
    </source>
</evidence>
<evidence type="ECO:0000256" key="6">
    <source>
        <dbReference type="ARBA" id="ARBA00022519"/>
    </source>
</evidence>
<dbReference type="FunFam" id="1.20.81.30:FF:000001">
    <property type="entry name" value="Type II secretion system protein F"/>
    <property type="match status" value="2"/>
</dbReference>
<gene>
    <name evidence="17" type="primary">gspF</name>
    <name evidence="17" type="ORF">E5162_08560</name>
</gene>
<evidence type="ECO:0000256" key="9">
    <source>
        <dbReference type="ARBA" id="ARBA00022837"/>
    </source>
</evidence>
<keyword evidence="10" id="KW-0653">Protein transport</keyword>
<keyword evidence="12 15" id="KW-0472">Membrane</keyword>
<evidence type="ECO:0000256" key="13">
    <source>
        <dbReference type="ARBA" id="ARBA00030750"/>
    </source>
</evidence>
<keyword evidence="6" id="KW-0997">Cell inner membrane</keyword>
<dbReference type="InterPro" id="IPR042094">
    <property type="entry name" value="T2SS_GspF_sf"/>
</dbReference>
<proteinExistence type="inferred from homology"/>
<organism evidence="17 18">
    <name type="scientific">Marinicauda pacifica</name>
    <dbReference type="NCBI Taxonomy" id="1133559"/>
    <lineage>
        <taxon>Bacteria</taxon>
        <taxon>Pseudomonadati</taxon>
        <taxon>Pseudomonadota</taxon>
        <taxon>Alphaproteobacteria</taxon>
        <taxon>Maricaulales</taxon>
        <taxon>Maricaulaceae</taxon>
        <taxon>Marinicauda</taxon>
    </lineage>
</organism>
<feature type="transmembrane region" description="Helical" evidence="15">
    <location>
        <begin position="171"/>
        <end position="195"/>
    </location>
</feature>
<comment type="function">
    <text evidence="1">Component of the type II secretion system inner membrane complex required for the energy-dependent secretion of extracellular factors such as proteases and toxins from the periplasm.</text>
</comment>
<dbReference type="AlphaFoldDB" id="A0A4S2HB08"/>
<evidence type="ECO:0000256" key="7">
    <source>
        <dbReference type="ARBA" id="ARBA00022692"/>
    </source>
</evidence>
<evidence type="ECO:0000256" key="14">
    <source>
        <dbReference type="RuleBase" id="RU003923"/>
    </source>
</evidence>
<dbReference type="InterPro" id="IPR001992">
    <property type="entry name" value="T2SS_GspF/T4SS_PilC_CS"/>
</dbReference>
<dbReference type="NCBIfam" id="TIGR02120">
    <property type="entry name" value="GspF"/>
    <property type="match status" value="1"/>
</dbReference>
<feature type="transmembrane region" description="Helical" evidence="15">
    <location>
        <begin position="226"/>
        <end position="245"/>
    </location>
</feature>